<dbReference type="Proteomes" id="UP001055105">
    <property type="component" value="Unassembled WGS sequence"/>
</dbReference>
<feature type="domain" description="Toprim" evidence="1">
    <location>
        <begin position="43"/>
        <end position="115"/>
    </location>
</feature>
<name>A0AA37KTD5_9BACT</name>
<sequence>MFGYVRQSGIKIYRPKSQSRFLFGGNFNGYYCFGLEQLPVAGNTLIITGGEKDVLSLAAHGFPAICFGSETARIPHKQIEELTQRFRNIVLLYDMDATGKKHALALQQELRAYNVGRLELPLPGTKQEKDISDYFRLGHTATEFRKLMPRPKVQQYIQHKSGKTIKY</sequence>
<evidence type="ECO:0000313" key="2">
    <source>
        <dbReference type="EMBL" id="GKI19893.1"/>
    </source>
</evidence>
<dbReference type="SUPFAM" id="SSF56731">
    <property type="entry name" value="DNA primase core"/>
    <property type="match status" value="1"/>
</dbReference>
<dbReference type="Pfam" id="PF13155">
    <property type="entry name" value="Toprim_2"/>
    <property type="match status" value="1"/>
</dbReference>
<reference evidence="2" key="1">
    <citation type="submission" date="2022-01" db="EMBL/GenBank/DDBJ databases">
        <title>Novel bile acid biosynthetic pathways are enriched in the microbiome of centenarians.</title>
        <authorList>
            <person name="Sato Y."/>
            <person name="Atarashi K."/>
            <person name="Plichta R.D."/>
            <person name="Arai Y."/>
            <person name="Sasajima S."/>
            <person name="Kearney M.S."/>
            <person name="Suda W."/>
            <person name="Takeshita K."/>
            <person name="Sasaki T."/>
            <person name="Okamoto S."/>
            <person name="Skelly N.A."/>
            <person name="Okamura Y."/>
            <person name="Vlamakis H."/>
            <person name="Li Y."/>
            <person name="Tanoue T."/>
            <person name="Takei H."/>
            <person name="Nittono H."/>
            <person name="Narushima S."/>
            <person name="Irie J."/>
            <person name="Itoh H."/>
            <person name="Moriya K."/>
            <person name="Sugiura Y."/>
            <person name="Suematsu M."/>
            <person name="Moritoki N."/>
            <person name="Shibata S."/>
            <person name="Littman R.D."/>
            <person name="Fischbach A.M."/>
            <person name="Uwamino Y."/>
            <person name="Inoue T."/>
            <person name="Honda A."/>
            <person name="Hattori M."/>
            <person name="Murai T."/>
            <person name="Xavier J.R."/>
            <person name="Hirose N."/>
            <person name="Honda K."/>
        </authorList>
    </citation>
    <scope>NUCLEOTIDE SEQUENCE</scope>
    <source>
        <strain evidence="2">CE91-St16</strain>
    </source>
</reference>
<organism evidence="2 3">
    <name type="scientific">Alistipes finegoldii</name>
    <dbReference type="NCBI Taxonomy" id="214856"/>
    <lineage>
        <taxon>Bacteria</taxon>
        <taxon>Pseudomonadati</taxon>
        <taxon>Bacteroidota</taxon>
        <taxon>Bacteroidia</taxon>
        <taxon>Bacteroidales</taxon>
        <taxon>Rikenellaceae</taxon>
        <taxon>Alistipes</taxon>
    </lineage>
</organism>
<gene>
    <name evidence="2" type="ORF">CE91St16_28010</name>
</gene>
<evidence type="ECO:0000259" key="1">
    <source>
        <dbReference type="SMART" id="SM00493"/>
    </source>
</evidence>
<dbReference type="InterPro" id="IPR034154">
    <property type="entry name" value="TOPRIM_DnaG/twinkle"/>
</dbReference>
<accession>A0AA37KTD5</accession>
<proteinExistence type="predicted"/>
<dbReference type="AlphaFoldDB" id="A0AA37KTD5"/>
<dbReference type="InterPro" id="IPR006171">
    <property type="entry name" value="TOPRIM_dom"/>
</dbReference>
<dbReference type="EMBL" id="BQOL01000002">
    <property type="protein sequence ID" value="GKI19893.1"/>
    <property type="molecule type" value="Genomic_DNA"/>
</dbReference>
<evidence type="ECO:0000313" key="3">
    <source>
        <dbReference type="Proteomes" id="UP001055105"/>
    </source>
</evidence>
<comment type="caution">
    <text evidence="2">The sequence shown here is derived from an EMBL/GenBank/DDBJ whole genome shotgun (WGS) entry which is preliminary data.</text>
</comment>
<dbReference type="Gene3D" id="3.40.1360.10">
    <property type="match status" value="1"/>
</dbReference>
<dbReference type="SMART" id="SM00493">
    <property type="entry name" value="TOPRIM"/>
    <property type="match status" value="1"/>
</dbReference>
<protein>
    <recommendedName>
        <fullName evidence="1">Toprim domain-containing protein</fullName>
    </recommendedName>
</protein>
<dbReference type="CDD" id="cd01029">
    <property type="entry name" value="TOPRIM_primases"/>
    <property type="match status" value="1"/>
</dbReference>